<comment type="caution">
    <text evidence="1">The sequence shown here is derived from an EMBL/GenBank/DDBJ whole genome shotgun (WGS) entry which is preliminary data.</text>
</comment>
<dbReference type="PATRIC" id="fig|742727.4.peg.1764"/>
<dbReference type="RefSeq" id="WP_009129300.1">
    <property type="nucleotide sequence ID" value="NZ_JH992941.1"/>
</dbReference>
<dbReference type="EMBL" id="ADLF01000009">
    <property type="protein sequence ID" value="EKU90319.1"/>
    <property type="molecule type" value="Genomic_DNA"/>
</dbReference>
<evidence type="ECO:0000313" key="1">
    <source>
        <dbReference type="EMBL" id="EKU90319.1"/>
    </source>
</evidence>
<keyword evidence="2" id="KW-1185">Reference proteome</keyword>
<gene>
    <name evidence="1" type="ORF">HMPREF9447_01737</name>
</gene>
<organism evidence="1 2">
    <name type="scientific">Bacteroides oleiciplenus YIT 12058</name>
    <dbReference type="NCBI Taxonomy" id="742727"/>
    <lineage>
        <taxon>Bacteria</taxon>
        <taxon>Pseudomonadati</taxon>
        <taxon>Bacteroidota</taxon>
        <taxon>Bacteroidia</taxon>
        <taxon>Bacteroidales</taxon>
        <taxon>Bacteroidaceae</taxon>
        <taxon>Bacteroides</taxon>
    </lineage>
</organism>
<dbReference type="Proteomes" id="UP000009872">
    <property type="component" value="Unassembled WGS sequence"/>
</dbReference>
<dbReference type="HOGENOM" id="CLU_2434752_0_0_10"/>
<proteinExistence type="predicted"/>
<name>K9DZA7_9BACE</name>
<sequence length="90" mass="10115">MIGLKRMTIEELRKCYIVVYTQEEVDQFSKLGVNAIITYINGAIDIGKKVDNSVIEATLLTTLKSVLSVQQTGNVKLRYTVAELKMYLAD</sequence>
<protein>
    <submittedName>
        <fullName evidence="1">Uncharacterized protein</fullName>
    </submittedName>
</protein>
<reference evidence="1 2" key="1">
    <citation type="submission" date="2012-09" db="EMBL/GenBank/DDBJ databases">
        <title>The Genome Sequence of Bacteroides oleiciplenus YIT 12058.</title>
        <authorList>
            <consortium name="The Broad Institute Genome Sequencing Platform"/>
            <person name="Earl A."/>
            <person name="Ward D."/>
            <person name="Feldgarden M."/>
            <person name="Gevers D."/>
            <person name="Morotomi M."/>
            <person name="Walker B."/>
            <person name="Young S.K."/>
            <person name="Zeng Q."/>
            <person name="Gargeya S."/>
            <person name="Fitzgerald M."/>
            <person name="Haas B."/>
            <person name="Abouelleil A."/>
            <person name="Alvarado L."/>
            <person name="Arachchi H.M."/>
            <person name="Berlin A.M."/>
            <person name="Chapman S.B."/>
            <person name="Goldberg J."/>
            <person name="Griggs A."/>
            <person name="Gujja S."/>
            <person name="Hansen M."/>
            <person name="Howarth C."/>
            <person name="Imamovic A."/>
            <person name="Larimer J."/>
            <person name="McCowen C."/>
            <person name="Montmayeur A."/>
            <person name="Murphy C."/>
            <person name="Neiman D."/>
            <person name="Pearson M."/>
            <person name="Priest M."/>
            <person name="Roberts A."/>
            <person name="Saif S."/>
            <person name="Shea T."/>
            <person name="Sisk P."/>
            <person name="Sykes S."/>
            <person name="Wortman J."/>
            <person name="Nusbaum C."/>
            <person name="Birren B."/>
        </authorList>
    </citation>
    <scope>NUCLEOTIDE SEQUENCE [LARGE SCALE GENOMIC DNA]</scope>
    <source>
        <strain evidence="1 2">YIT 12058</strain>
    </source>
</reference>
<dbReference type="AlphaFoldDB" id="K9DZA7"/>
<evidence type="ECO:0000313" key="2">
    <source>
        <dbReference type="Proteomes" id="UP000009872"/>
    </source>
</evidence>
<accession>K9DZA7</accession>